<dbReference type="GO" id="GO:0005741">
    <property type="term" value="C:mitochondrial outer membrane"/>
    <property type="evidence" value="ECO:0007669"/>
    <property type="project" value="TreeGrafter"/>
</dbReference>
<evidence type="ECO:0000259" key="1">
    <source>
        <dbReference type="Pfam" id="PF12719"/>
    </source>
</evidence>
<dbReference type="EMBL" id="JAYMYQ010000006">
    <property type="protein sequence ID" value="KAK7323753.1"/>
    <property type="molecule type" value="Genomic_DNA"/>
</dbReference>
<reference evidence="2 3" key="1">
    <citation type="submission" date="2024-01" db="EMBL/GenBank/DDBJ databases">
        <title>The genomes of 5 underutilized Papilionoideae crops provide insights into root nodulation and disease resistanc.</title>
        <authorList>
            <person name="Jiang F."/>
        </authorList>
    </citation>
    <scope>NUCLEOTIDE SEQUENCE [LARGE SCALE GENOMIC DNA]</scope>
    <source>
        <strain evidence="2">LVBAO_FW01</strain>
        <tissue evidence="2">Leaves</tissue>
    </source>
</reference>
<evidence type="ECO:0000313" key="3">
    <source>
        <dbReference type="Proteomes" id="UP001367508"/>
    </source>
</evidence>
<sequence>MKHASDLPEQHIIEEESLAIKSLARFDHTEGKIVHEIAKIKDSKRGNLKTFRRFEPSQPSRLLNPNSFFGKEDPATRHKLSFSPPFAGSECASPVRANWRKGHKIPFFSRPGVATNLVGERENESSSLLELADQRRQHPDKKKTVSKFVSIAIRDELLRLREVLNSIKCSHYFVKIPVKDSTSSDHRSGDLGNGDITDLAVNFNNALVTSSMPLYFYLSQVGDRVVYNNEKEGIVDCLKKDIGVVDLDSEISSLPDWIVTKAILTTWLADALSYELWVRSEGSSAYTIYYPDLPCPLGKVLFHKKAHWVKLKHGITNDNAELKKEEIYKRANSAYNALSICLGEQNYLFENRTLCLEAIFLAHGLVILQALHESSKLRIKFLEHSNLVRCSHLDVQRIVVRCLGLLGLLERKPCIEILKLLRITCIQEPHPIGLAACRALVDLVMWHDPQEVSKVLKHDAPHQVNCEKKTFSPVDFSDSEKDLKIDEHYTSIGILVQP</sequence>
<dbReference type="GO" id="GO:0006626">
    <property type="term" value="P:protein targeting to mitochondrion"/>
    <property type="evidence" value="ECO:0007669"/>
    <property type="project" value="TreeGrafter"/>
</dbReference>
<dbReference type="AlphaFoldDB" id="A0AAN9KYH6"/>
<keyword evidence="3" id="KW-1185">Reference proteome</keyword>
<accession>A0AAN9KYH6</accession>
<dbReference type="Proteomes" id="UP001367508">
    <property type="component" value="Unassembled WGS sequence"/>
</dbReference>
<dbReference type="Pfam" id="PF12719">
    <property type="entry name" value="Cnd3"/>
    <property type="match status" value="1"/>
</dbReference>
<organism evidence="2 3">
    <name type="scientific">Canavalia gladiata</name>
    <name type="common">Sword bean</name>
    <name type="synonym">Dolichos gladiatus</name>
    <dbReference type="NCBI Taxonomy" id="3824"/>
    <lineage>
        <taxon>Eukaryota</taxon>
        <taxon>Viridiplantae</taxon>
        <taxon>Streptophyta</taxon>
        <taxon>Embryophyta</taxon>
        <taxon>Tracheophyta</taxon>
        <taxon>Spermatophyta</taxon>
        <taxon>Magnoliopsida</taxon>
        <taxon>eudicotyledons</taxon>
        <taxon>Gunneridae</taxon>
        <taxon>Pentapetalae</taxon>
        <taxon>rosids</taxon>
        <taxon>fabids</taxon>
        <taxon>Fabales</taxon>
        <taxon>Fabaceae</taxon>
        <taxon>Papilionoideae</taxon>
        <taxon>50 kb inversion clade</taxon>
        <taxon>NPAAA clade</taxon>
        <taxon>indigoferoid/millettioid clade</taxon>
        <taxon>Phaseoleae</taxon>
        <taxon>Canavalia</taxon>
    </lineage>
</organism>
<feature type="domain" description="Nuclear condensin complex subunit 3 C-terminal" evidence="1">
    <location>
        <begin position="387"/>
        <end position="465"/>
    </location>
</feature>
<protein>
    <recommendedName>
        <fullName evidence="1">Nuclear condensin complex subunit 3 C-terminal domain-containing protein</fullName>
    </recommendedName>
</protein>
<dbReference type="PANTHER" id="PTHR12289:SF68">
    <property type="entry name" value="METAXIN"/>
    <property type="match status" value="1"/>
</dbReference>
<dbReference type="InterPro" id="IPR025977">
    <property type="entry name" value="Cnd3_C"/>
</dbReference>
<gene>
    <name evidence="2" type="ORF">VNO77_27244</name>
</gene>
<proteinExistence type="predicted"/>
<evidence type="ECO:0000313" key="2">
    <source>
        <dbReference type="EMBL" id="KAK7323753.1"/>
    </source>
</evidence>
<comment type="caution">
    <text evidence="2">The sequence shown here is derived from an EMBL/GenBank/DDBJ whole genome shotgun (WGS) entry which is preliminary data.</text>
</comment>
<name>A0AAN9KYH6_CANGL</name>
<dbReference type="PANTHER" id="PTHR12289">
    <property type="entry name" value="METAXIN RELATED"/>
    <property type="match status" value="1"/>
</dbReference>
<dbReference type="InterPro" id="IPR050931">
    <property type="entry name" value="Mito_Protein_Transport_Metaxin"/>
</dbReference>